<organism evidence="1 2">
    <name type="scientific">Cajanus cajan</name>
    <name type="common">Pigeon pea</name>
    <name type="synonym">Cajanus indicus</name>
    <dbReference type="NCBI Taxonomy" id="3821"/>
    <lineage>
        <taxon>Eukaryota</taxon>
        <taxon>Viridiplantae</taxon>
        <taxon>Streptophyta</taxon>
        <taxon>Embryophyta</taxon>
        <taxon>Tracheophyta</taxon>
        <taxon>Spermatophyta</taxon>
        <taxon>Magnoliopsida</taxon>
        <taxon>eudicotyledons</taxon>
        <taxon>Gunneridae</taxon>
        <taxon>Pentapetalae</taxon>
        <taxon>rosids</taxon>
        <taxon>fabids</taxon>
        <taxon>Fabales</taxon>
        <taxon>Fabaceae</taxon>
        <taxon>Papilionoideae</taxon>
        <taxon>50 kb inversion clade</taxon>
        <taxon>NPAAA clade</taxon>
        <taxon>indigoferoid/millettioid clade</taxon>
        <taxon>Phaseoleae</taxon>
        <taxon>Cajanus</taxon>
    </lineage>
</organism>
<accession>A0A151TXJ5</accession>
<sequence>MGTPASIGINDDLSSSETSITVGATNDKTTRRVKVEDGLLIQVLLRNDRLDNMLFKVSSNLVIAHSLIMLVLPSGLNQAQVPSFLTSVRRAPNLAFVSIETNIIGDESNAAACVTDNLLIVYIGLGCDLTKDHDHVGLGACLTGNLAVRILFKACIEHCIGDLVA</sequence>
<evidence type="ECO:0000313" key="2">
    <source>
        <dbReference type="Proteomes" id="UP000075243"/>
    </source>
</evidence>
<name>A0A151TXJ5_CAJCA</name>
<protein>
    <submittedName>
        <fullName evidence="1">Uncharacterized protein</fullName>
    </submittedName>
</protein>
<gene>
    <name evidence="1" type="ORF">KK1_011010</name>
</gene>
<reference evidence="1 2" key="1">
    <citation type="journal article" date="2012" name="Nat. Biotechnol.">
        <title>Draft genome sequence of pigeonpea (Cajanus cajan), an orphan legume crop of resource-poor farmers.</title>
        <authorList>
            <person name="Varshney R.K."/>
            <person name="Chen W."/>
            <person name="Li Y."/>
            <person name="Bharti A.K."/>
            <person name="Saxena R.K."/>
            <person name="Schlueter J.A."/>
            <person name="Donoghue M.T."/>
            <person name="Azam S."/>
            <person name="Fan G."/>
            <person name="Whaley A.M."/>
            <person name="Farmer A.D."/>
            <person name="Sheridan J."/>
            <person name="Iwata A."/>
            <person name="Tuteja R."/>
            <person name="Penmetsa R.V."/>
            <person name="Wu W."/>
            <person name="Upadhyaya H.D."/>
            <person name="Yang S.P."/>
            <person name="Shah T."/>
            <person name="Saxena K.B."/>
            <person name="Michael T."/>
            <person name="McCombie W.R."/>
            <person name="Yang B."/>
            <person name="Zhang G."/>
            <person name="Yang H."/>
            <person name="Wang J."/>
            <person name="Spillane C."/>
            <person name="Cook D.R."/>
            <person name="May G.D."/>
            <person name="Xu X."/>
            <person name="Jackson S.A."/>
        </authorList>
    </citation>
    <scope>NUCLEOTIDE SEQUENCE [LARGE SCALE GENOMIC DNA]</scope>
    <source>
        <strain evidence="2">cv. Asha</strain>
    </source>
</reference>
<keyword evidence="2" id="KW-1185">Reference proteome</keyword>
<dbReference type="STRING" id="3821.A0A151TXJ5"/>
<dbReference type="EMBL" id="CM003605">
    <property type="protein sequence ID" value="KYP71741.1"/>
    <property type="molecule type" value="Genomic_DNA"/>
</dbReference>
<dbReference type="Proteomes" id="UP000075243">
    <property type="component" value="Chromosome 3"/>
</dbReference>
<dbReference type="Gramene" id="C.cajan_10701.t">
    <property type="protein sequence ID" value="C.cajan_10701.t"/>
    <property type="gene ID" value="C.cajan_10701"/>
</dbReference>
<proteinExistence type="predicted"/>
<evidence type="ECO:0000313" key="1">
    <source>
        <dbReference type="EMBL" id="KYP71741.1"/>
    </source>
</evidence>
<dbReference type="AlphaFoldDB" id="A0A151TXJ5"/>